<protein>
    <submittedName>
        <fullName evidence="1">Uncharacterized protein</fullName>
    </submittedName>
</protein>
<organism evidence="1 2">
    <name type="scientific">Metschnikowia bicuspidata var. bicuspidata NRRL YB-4993</name>
    <dbReference type="NCBI Taxonomy" id="869754"/>
    <lineage>
        <taxon>Eukaryota</taxon>
        <taxon>Fungi</taxon>
        <taxon>Dikarya</taxon>
        <taxon>Ascomycota</taxon>
        <taxon>Saccharomycotina</taxon>
        <taxon>Pichiomycetes</taxon>
        <taxon>Metschnikowiaceae</taxon>
        <taxon>Metschnikowia</taxon>
    </lineage>
</organism>
<sequence length="83" mass="9626">MLVIDQGSRSSSLAALLLAMALYEDQKELQPFPLAKKQRQIYVHVYLLSQPVTYVNVYILDTRPVQQRHTRPCFWQEKTCCVG</sequence>
<dbReference type="GeneID" id="30027036"/>
<comment type="caution">
    <text evidence="1">The sequence shown here is derived from an EMBL/GenBank/DDBJ whole genome shotgun (WGS) entry which is preliminary data.</text>
</comment>
<evidence type="ECO:0000313" key="1">
    <source>
        <dbReference type="EMBL" id="OBA24049.1"/>
    </source>
</evidence>
<accession>A0A1A0HIR5</accession>
<keyword evidence="2" id="KW-1185">Reference proteome</keyword>
<dbReference type="AlphaFoldDB" id="A0A1A0HIR5"/>
<proteinExistence type="predicted"/>
<dbReference type="EMBL" id="LXTC01000001">
    <property type="protein sequence ID" value="OBA24049.1"/>
    <property type="molecule type" value="Genomic_DNA"/>
</dbReference>
<dbReference type="Proteomes" id="UP000092555">
    <property type="component" value="Unassembled WGS sequence"/>
</dbReference>
<reference evidence="1 2" key="1">
    <citation type="submission" date="2016-05" db="EMBL/GenBank/DDBJ databases">
        <title>Comparative genomics of biotechnologically important yeasts.</title>
        <authorList>
            <consortium name="DOE Joint Genome Institute"/>
            <person name="Riley R."/>
            <person name="Haridas S."/>
            <person name="Wolfe K.H."/>
            <person name="Lopes M.R."/>
            <person name="Hittinger C.T."/>
            <person name="Goker M."/>
            <person name="Salamov A."/>
            <person name="Wisecaver J."/>
            <person name="Long T.M."/>
            <person name="Aerts A.L."/>
            <person name="Barry K."/>
            <person name="Choi C."/>
            <person name="Clum A."/>
            <person name="Coughlan A.Y."/>
            <person name="Deshpande S."/>
            <person name="Douglass A.P."/>
            <person name="Hanson S.J."/>
            <person name="Klenk H.-P."/>
            <person name="LaButti K."/>
            <person name="Lapidus A."/>
            <person name="Lindquist E."/>
            <person name="Lipzen A."/>
            <person name="Meier-kolthoff J.P."/>
            <person name="Ohm R.A."/>
            <person name="Otillar R.P."/>
            <person name="Pangilinan J."/>
            <person name="Peng Y."/>
            <person name="Rokas A."/>
            <person name="Rosa C.A."/>
            <person name="Scheuner C."/>
            <person name="Sibirny A.A."/>
            <person name="Slot J.C."/>
            <person name="Stielow J.B."/>
            <person name="Sun H."/>
            <person name="Kurtzman C.P."/>
            <person name="Blackwell M."/>
            <person name="Grigoriev I.V."/>
            <person name="Jeffries T.W."/>
        </authorList>
    </citation>
    <scope>NUCLEOTIDE SEQUENCE [LARGE SCALE GENOMIC DNA]</scope>
    <source>
        <strain evidence="1 2">NRRL YB-4993</strain>
    </source>
</reference>
<evidence type="ECO:0000313" key="2">
    <source>
        <dbReference type="Proteomes" id="UP000092555"/>
    </source>
</evidence>
<dbReference type="RefSeq" id="XP_018714530.1">
    <property type="nucleotide sequence ID" value="XM_018854060.1"/>
</dbReference>
<gene>
    <name evidence="1" type="ORF">METBIDRAFT_116843</name>
</gene>
<name>A0A1A0HIR5_9ASCO</name>